<comment type="similarity">
    <text evidence="1">Belongs to the ABC transporter superfamily.</text>
</comment>
<dbReference type="PANTHER" id="PTHR42781">
    <property type="entry name" value="SPERMIDINE/PUTRESCINE IMPORT ATP-BINDING PROTEIN POTA"/>
    <property type="match status" value="1"/>
</dbReference>
<dbReference type="PROSITE" id="PS00211">
    <property type="entry name" value="ABC_TRANSPORTER_1"/>
    <property type="match status" value="1"/>
</dbReference>
<evidence type="ECO:0000256" key="1">
    <source>
        <dbReference type="ARBA" id="ARBA00005417"/>
    </source>
</evidence>
<dbReference type="PANTHER" id="PTHR42781:SF6">
    <property type="entry name" value="SPERMIDINE_PUTRESCINE IMPORT ATP-BINDING PROTEIN POTA"/>
    <property type="match status" value="1"/>
</dbReference>
<proteinExistence type="inferred from homology"/>
<dbReference type="InterPro" id="IPR003439">
    <property type="entry name" value="ABC_transporter-like_ATP-bd"/>
</dbReference>
<dbReference type="InterPro" id="IPR008995">
    <property type="entry name" value="Mo/tungstate-bd_C_term_dom"/>
</dbReference>
<name>A0ABR5CYW9_9HYPH</name>
<keyword evidence="4" id="KW-0067">ATP-binding</keyword>
<evidence type="ECO:0000313" key="6">
    <source>
        <dbReference type="EMBL" id="KJF70009.1"/>
    </source>
</evidence>
<evidence type="ECO:0000256" key="4">
    <source>
        <dbReference type="ARBA" id="ARBA00022840"/>
    </source>
</evidence>
<evidence type="ECO:0000259" key="5">
    <source>
        <dbReference type="PROSITE" id="PS50893"/>
    </source>
</evidence>
<evidence type="ECO:0000256" key="3">
    <source>
        <dbReference type="ARBA" id="ARBA00022741"/>
    </source>
</evidence>
<dbReference type="Gene3D" id="3.40.50.300">
    <property type="entry name" value="P-loop containing nucleotide triphosphate hydrolases"/>
    <property type="match status" value="1"/>
</dbReference>
<dbReference type="InterPro" id="IPR050093">
    <property type="entry name" value="ABC_SmlMolc_Importer"/>
</dbReference>
<dbReference type="InterPro" id="IPR027417">
    <property type="entry name" value="P-loop_NTPase"/>
</dbReference>
<dbReference type="InterPro" id="IPR003593">
    <property type="entry name" value="AAA+_ATPase"/>
</dbReference>
<keyword evidence="3" id="KW-0547">Nucleotide-binding</keyword>
<dbReference type="InterPro" id="IPR013611">
    <property type="entry name" value="Transp-assoc_OB_typ2"/>
</dbReference>
<accession>A0ABR5CYW9</accession>
<sequence>MPDHAVVLQNVVKSYDGTTQVVKGVDLAVHAGEFLTILGPSGSGKTSLLMMLAGFEQPSAGAIIIGGRDVSRQPAHQRNIGMVFQQYALFPHLTVAQNLAFPLEMRRLGRREINDRVGWALNLVKLDGLGARRPAQLSGGQQQRIAVARALIFEPQLVLMDEPLGALDKQLRQQMQDEIARLHHELRPTIIYVTHDQGEAISLSDRVAVFEGGKISQIDPPTELYNAPRNDFVAGFIGENNRIPARVISHGPPTRLAVSERAIVSAINIDIGPTETDACLMVRPERLRRIAERTALPNAIDAVVIEISYHGDSYRLRAGLGTGVEVISRIPNDGTQSIPDIGETILLGWSTEDARAFAGGVTSTTR</sequence>
<reference evidence="6 7" key="1">
    <citation type="submission" date="2014-12" db="EMBL/GenBank/DDBJ databases">
        <authorList>
            <person name="Kuzmanovic N."/>
            <person name="Pulawska J."/>
            <person name="Obradovic A."/>
        </authorList>
    </citation>
    <scope>NUCLEOTIDE SEQUENCE [LARGE SCALE GENOMIC DNA]</scope>
    <source>
        <strain evidence="6 7">KFB 330</strain>
    </source>
</reference>
<evidence type="ECO:0000313" key="7">
    <source>
        <dbReference type="Proteomes" id="UP000032564"/>
    </source>
</evidence>
<dbReference type="InterPro" id="IPR017871">
    <property type="entry name" value="ABC_transporter-like_CS"/>
</dbReference>
<organism evidence="6 7">
    <name type="scientific">Agrobacterium arsenijevicii</name>
    <dbReference type="NCBI Taxonomy" id="1585697"/>
    <lineage>
        <taxon>Bacteria</taxon>
        <taxon>Pseudomonadati</taxon>
        <taxon>Pseudomonadota</taxon>
        <taxon>Alphaproteobacteria</taxon>
        <taxon>Hyphomicrobiales</taxon>
        <taxon>Rhizobiaceae</taxon>
        <taxon>Rhizobium/Agrobacterium group</taxon>
        <taxon>Agrobacterium</taxon>
    </lineage>
</organism>
<comment type="caution">
    <text evidence="6">The sequence shown here is derived from an EMBL/GenBank/DDBJ whole genome shotgun (WGS) entry which is preliminary data.</text>
</comment>
<dbReference type="EMBL" id="JWIT01000055">
    <property type="protein sequence ID" value="KJF70009.1"/>
    <property type="molecule type" value="Genomic_DNA"/>
</dbReference>
<dbReference type="SUPFAM" id="SSF50331">
    <property type="entry name" value="MOP-like"/>
    <property type="match status" value="1"/>
</dbReference>
<feature type="domain" description="ABC transporter" evidence="5">
    <location>
        <begin position="6"/>
        <end position="237"/>
    </location>
</feature>
<evidence type="ECO:0000256" key="2">
    <source>
        <dbReference type="ARBA" id="ARBA00022448"/>
    </source>
</evidence>
<dbReference type="SMART" id="SM00382">
    <property type="entry name" value="AAA"/>
    <property type="match status" value="1"/>
</dbReference>
<dbReference type="PROSITE" id="PS50893">
    <property type="entry name" value="ABC_TRANSPORTER_2"/>
    <property type="match status" value="1"/>
</dbReference>
<dbReference type="Gene3D" id="2.40.50.100">
    <property type="match status" value="1"/>
</dbReference>
<keyword evidence="7" id="KW-1185">Reference proteome</keyword>
<dbReference type="SUPFAM" id="SSF52540">
    <property type="entry name" value="P-loop containing nucleoside triphosphate hydrolases"/>
    <property type="match status" value="1"/>
</dbReference>
<dbReference type="Proteomes" id="UP000032564">
    <property type="component" value="Unassembled WGS sequence"/>
</dbReference>
<protein>
    <recommendedName>
        <fullName evidence="5">ABC transporter domain-containing protein</fullName>
    </recommendedName>
</protein>
<dbReference type="Pfam" id="PF08402">
    <property type="entry name" value="TOBE_2"/>
    <property type="match status" value="1"/>
</dbReference>
<dbReference type="Pfam" id="PF00005">
    <property type="entry name" value="ABC_tran"/>
    <property type="match status" value="1"/>
</dbReference>
<keyword evidence="2" id="KW-0813">Transport</keyword>
<gene>
    <name evidence="6" type="ORF">RP75_28830</name>
</gene>